<dbReference type="Gene3D" id="3.30.2010.10">
    <property type="entry name" value="Metalloproteases ('zincins'), catalytic domain"/>
    <property type="match status" value="1"/>
</dbReference>
<keyword evidence="2" id="KW-0378">Hydrolase</keyword>
<dbReference type="EMBL" id="NJBN01000003">
    <property type="protein sequence ID" value="TKJ41195.1"/>
    <property type="molecule type" value="Genomic_DNA"/>
</dbReference>
<organism evidence="2 3">
    <name type="scientific">candidate division LCP-89 bacterium B3_LCP</name>
    <dbReference type="NCBI Taxonomy" id="2012998"/>
    <lineage>
        <taxon>Bacteria</taxon>
        <taxon>Pseudomonadati</taxon>
        <taxon>Bacteria division LCP-89</taxon>
    </lineage>
</organism>
<accession>A0A532V1X7</accession>
<dbReference type="Proteomes" id="UP000319619">
    <property type="component" value="Unassembled WGS sequence"/>
</dbReference>
<dbReference type="AlphaFoldDB" id="A0A532V1X7"/>
<evidence type="ECO:0000259" key="1">
    <source>
        <dbReference type="Pfam" id="PF01863"/>
    </source>
</evidence>
<evidence type="ECO:0000313" key="3">
    <source>
        <dbReference type="Proteomes" id="UP000319619"/>
    </source>
</evidence>
<sequence>MTTKRHQIVVQGITVEVVRKDIKNLHLGVYPPNGRVRVSVPSRLDDESVRLAVISRLGWIRKQQDKFEQQARQSQREMVTGESHYFQGHRYRLNVIYCKGPSSVSITKNSTLELRVRPGTKRDKREVILNRWYRQQLSEQIPELIAKWAPTVGVTVAEWRIKRMKTRWGTCNTKAKRIWLNLELAKKPDSCLEYIVVHEIVHLLERQHNERFREYMNRFMPQWHIYRDELKQVPLAHEHWIY</sequence>
<dbReference type="CDD" id="cd07344">
    <property type="entry name" value="M48_yhfN_like"/>
    <property type="match status" value="1"/>
</dbReference>
<feature type="domain" description="YgjP-like metallopeptidase" evidence="1">
    <location>
        <begin position="27"/>
        <end position="232"/>
    </location>
</feature>
<proteinExistence type="predicted"/>
<dbReference type="Pfam" id="PF01863">
    <property type="entry name" value="YgjP-like"/>
    <property type="match status" value="1"/>
</dbReference>
<dbReference type="PANTHER" id="PTHR30399">
    <property type="entry name" value="UNCHARACTERIZED PROTEIN YGJP"/>
    <property type="match status" value="1"/>
</dbReference>
<dbReference type="InterPro" id="IPR053136">
    <property type="entry name" value="UTP_pyrophosphatase-like"/>
</dbReference>
<dbReference type="InterPro" id="IPR002725">
    <property type="entry name" value="YgjP-like_metallopeptidase"/>
</dbReference>
<comment type="caution">
    <text evidence="2">The sequence shown here is derived from an EMBL/GenBank/DDBJ whole genome shotgun (WGS) entry which is preliminary data.</text>
</comment>
<protein>
    <submittedName>
        <fullName evidence="2">Metal-dependent hydrolase</fullName>
    </submittedName>
</protein>
<reference evidence="2 3" key="1">
    <citation type="submission" date="2017-06" db="EMBL/GenBank/DDBJ databases">
        <title>Novel microbial phyla capable of carbon fixation and sulfur reduction in deep-sea sediments.</title>
        <authorList>
            <person name="Huang J."/>
            <person name="Baker B."/>
            <person name="Wang Y."/>
        </authorList>
    </citation>
    <scope>NUCLEOTIDE SEQUENCE [LARGE SCALE GENOMIC DNA]</scope>
    <source>
        <strain evidence="2">B3_LCP</strain>
    </source>
</reference>
<name>A0A532V1X7_UNCL8</name>
<dbReference type="GO" id="GO:0016787">
    <property type="term" value="F:hydrolase activity"/>
    <property type="evidence" value="ECO:0007669"/>
    <property type="project" value="UniProtKB-KW"/>
</dbReference>
<evidence type="ECO:0000313" key="2">
    <source>
        <dbReference type="EMBL" id="TKJ41195.1"/>
    </source>
</evidence>
<dbReference type="PANTHER" id="PTHR30399:SF1">
    <property type="entry name" value="UTP PYROPHOSPHATASE"/>
    <property type="match status" value="1"/>
</dbReference>
<gene>
    <name evidence="2" type="ORF">CEE37_05890</name>
</gene>